<name>A0ABU1UX77_9GAMM</name>
<keyword evidence="2" id="KW-1185">Reference proteome</keyword>
<dbReference type="Pfam" id="PF06042">
    <property type="entry name" value="NTP_transf_6"/>
    <property type="match status" value="1"/>
</dbReference>
<dbReference type="EMBL" id="JAVDVX010000003">
    <property type="protein sequence ID" value="MDR7089817.1"/>
    <property type="molecule type" value="Genomic_DNA"/>
</dbReference>
<evidence type="ECO:0000313" key="1">
    <source>
        <dbReference type="EMBL" id="MDR7089817.1"/>
    </source>
</evidence>
<dbReference type="Proteomes" id="UP001253595">
    <property type="component" value="Unassembled WGS sequence"/>
</dbReference>
<organism evidence="1 2">
    <name type="scientific">Cellvibrio fibrivorans</name>
    <dbReference type="NCBI Taxonomy" id="126350"/>
    <lineage>
        <taxon>Bacteria</taxon>
        <taxon>Pseudomonadati</taxon>
        <taxon>Pseudomonadota</taxon>
        <taxon>Gammaproteobacteria</taxon>
        <taxon>Cellvibrionales</taxon>
        <taxon>Cellvibrionaceae</taxon>
        <taxon>Cellvibrio</taxon>
    </lineage>
</organism>
<dbReference type="InterPro" id="IPR009267">
    <property type="entry name" value="NTP_transf_6"/>
</dbReference>
<evidence type="ECO:0000313" key="2">
    <source>
        <dbReference type="Proteomes" id="UP001253595"/>
    </source>
</evidence>
<proteinExistence type="predicted"/>
<dbReference type="RefSeq" id="WP_310071543.1">
    <property type="nucleotide sequence ID" value="NZ_JAVDVX010000003.1"/>
</dbReference>
<dbReference type="PANTHER" id="PTHR39166:SF1">
    <property type="entry name" value="BLL1166 PROTEIN"/>
    <property type="match status" value="1"/>
</dbReference>
<protein>
    <recommendedName>
        <fullName evidence="3">Nitrate reductase</fullName>
    </recommendedName>
</protein>
<sequence length="174" mass="20156">MKKLIDLIQKDNLRMDLLSAVHAIGLPDWFIAAGFVRNLVWDHLHGFSYTQLNDVDVIYFSETTIDEQPIIDRLLVSHPEINWQLKNQASMHIKNGDQPYRNSIHAMGYWPEIETAIGARLCSDSKLVLASPFNISAIFDGYITHNKNREKGIFLSRVKDKNWLELWPKLQLKI</sequence>
<dbReference type="PANTHER" id="PTHR39166">
    <property type="entry name" value="BLL1166 PROTEIN"/>
    <property type="match status" value="1"/>
</dbReference>
<accession>A0ABU1UX77</accession>
<reference evidence="1 2" key="1">
    <citation type="submission" date="2023-07" db="EMBL/GenBank/DDBJ databases">
        <title>Sorghum-associated microbial communities from plants grown in Nebraska, USA.</title>
        <authorList>
            <person name="Schachtman D."/>
        </authorList>
    </citation>
    <scope>NUCLEOTIDE SEQUENCE [LARGE SCALE GENOMIC DNA]</scope>
    <source>
        <strain evidence="1 2">BE190</strain>
    </source>
</reference>
<gene>
    <name evidence="1" type="ORF">J2X05_001839</name>
</gene>
<comment type="caution">
    <text evidence="1">The sequence shown here is derived from an EMBL/GenBank/DDBJ whole genome shotgun (WGS) entry which is preliminary data.</text>
</comment>
<evidence type="ECO:0008006" key="3">
    <source>
        <dbReference type="Google" id="ProtNLM"/>
    </source>
</evidence>